<feature type="domain" description="J" evidence="2">
    <location>
        <begin position="12"/>
        <end position="75"/>
    </location>
</feature>
<evidence type="ECO:0000256" key="1">
    <source>
        <dbReference type="ARBA" id="ARBA00023186"/>
    </source>
</evidence>
<gene>
    <name evidence="3" type="ORF">HNQ71_004934</name>
</gene>
<dbReference type="AlphaFoldDB" id="A0A841PAD1"/>
<dbReference type="PANTHER" id="PTHR44360">
    <property type="entry name" value="DNAJ HOMOLOG SUBFAMILY B MEMBER 9"/>
    <property type="match status" value="1"/>
</dbReference>
<protein>
    <submittedName>
        <fullName evidence="3">Curved DNA-binding protein CbpA</fullName>
    </submittedName>
</protein>
<dbReference type="Pfam" id="PF00226">
    <property type="entry name" value="DnaJ"/>
    <property type="match status" value="1"/>
</dbReference>
<dbReference type="InterPro" id="IPR001623">
    <property type="entry name" value="DnaJ_domain"/>
</dbReference>
<keyword evidence="3" id="KW-0238">DNA-binding</keyword>
<dbReference type="CDD" id="cd06257">
    <property type="entry name" value="DnaJ"/>
    <property type="match status" value="1"/>
</dbReference>
<comment type="caution">
    <text evidence="3">The sequence shown here is derived from an EMBL/GenBank/DDBJ whole genome shotgun (WGS) entry which is preliminary data.</text>
</comment>
<dbReference type="Gene3D" id="1.10.287.110">
    <property type="entry name" value="DnaJ domain"/>
    <property type="match status" value="1"/>
</dbReference>
<dbReference type="SMART" id="SM00271">
    <property type="entry name" value="DnaJ"/>
    <property type="match status" value="1"/>
</dbReference>
<dbReference type="PRINTS" id="PR00625">
    <property type="entry name" value="JDOMAIN"/>
</dbReference>
<reference evidence="3 4" key="1">
    <citation type="submission" date="2020-08" db="EMBL/GenBank/DDBJ databases">
        <title>Genomic Encyclopedia of Type Strains, Phase IV (KMG-IV): sequencing the most valuable type-strain genomes for metagenomic binning, comparative biology and taxonomic classification.</title>
        <authorList>
            <person name="Goeker M."/>
        </authorList>
    </citation>
    <scope>NUCLEOTIDE SEQUENCE [LARGE SCALE GENOMIC DNA]</scope>
    <source>
        <strain evidence="3 4">DSM 100039</strain>
    </source>
</reference>
<dbReference type="PROSITE" id="PS50076">
    <property type="entry name" value="DNAJ_2"/>
    <property type="match status" value="1"/>
</dbReference>
<dbReference type="PANTHER" id="PTHR44360:SF1">
    <property type="entry name" value="DNAJ HOMOLOG SUBFAMILY B MEMBER 9"/>
    <property type="match status" value="1"/>
</dbReference>
<organism evidence="3 4">
    <name type="scientific">Mesorhizobium sangaii</name>
    <dbReference type="NCBI Taxonomy" id="505389"/>
    <lineage>
        <taxon>Bacteria</taxon>
        <taxon>Pseudomonadati</taxon>
        <taxon>Pseudomonadota</taxon>
        <taxon>Alphaproteobacteria</taxon>
        <taxon>Hyphomicrobiales</taxon>
        <taxon>Phyllobacteriaceae</taxon>
        <taxon>Mesorhizobium</taxon>
    </lineage>
</organism>
<dbReference type="InterPro" id="IPR036869">
    <property type="entry name" value="J_dom_sf"/>
</dbReference>
<keyword evidence="4" id="KW-1185">Reference proteome</keyword>
<dbReference type="GO" id="GO:0036503">
    <property type="term" value="P:ERAD pathway"/>
    <property type="evidence" value="ECO:0007669"/>
    <property type="project" value="TreeGrafter"/>
</dbReference>
<dbReference type="GO" id="GO:0003677">
    <property type="term" value="F:DNA binding"/>
    <property type="evidence" value="ECO:0007669"/>
    <property type="project" value="UniProtKB-KW"/>
</dbReference>
<sequence>MAMSWSIDLFVDYYELLEISPNANSETIERIFRYFAMRYHPDNRDTGDESRFSEIIDAHNTLKDPVKRAQYDIEYRQHLNIRRELSEEASNAKGIERDAVIQAKVLSLLYVKRRQDVNNPGIGDTELERMADCPREHLEFHLWYLKAKGWIGRIENGTFAITVEGIDRTHTEHRRDPTTRLLDHTS</sequence>
<proteinExistence type="predicted"/>
<dbReference type="EMBL" id="JACHEF010000005">
    <property type="protein sequence ID" value="MBB6412244.1"/>
    <property type="molecule type" value="Genomic_DNA"/>
</dbReference>
<dbReference type="Proteomes" id="UP000556329">
    <property type="component" value="Unassembled WGS sequence"/>
</dbReference>
<dbReference type="GO" id="GO:0051087">
    <property type="term" value="F:protein-folding chaperone binding"/>
    <property type="evidence" value="ECO:0007669"/>
    <property type="project" value="TreeGrafter"/>
</dbReference>
<dbReference type="SUPFAM" id="SSF46565">
    <property type="entry name" value="Chaperone J-domain"/>
    <property type="match status" value="1"/>
</dbReference>
<dbReference type="InterPro" id="IPR051948">
    <property type="entry name" value="Hsp70_co-chaperone_J-domain"/>
</dbReference>
<evidence type="ECO:0000313" key="4">
    <source>
        <dbReference type="Proteomes" id="UP000556329"/>
    </source>
</evidence>
<name>A0A841PAD1_9HYPH</name>
<keyword evidence="1" id="KW-0143">Chaperone</keyword>
<dbReference type="GO" id="GO:0051787">
    <property type="term" value="F:misfolded protein binding"/>
    <property type="evidence" value="ECO:0007669"/>
    <property type="project" value="TreeGrafter"/>
</dbReference>
<accession>A0A841PAD1</accession>
<evidence type="ECO:0000259" key="2">
    <source>
        <dbReference type="PROSITE" id="PS50076"/>
    </source>
</evidence>
<evidence type="ECO:0000313" key="3">
    <source>
        <dbReference type="EMBL" id="MBB6412244.1"/>
    </source>
</evidence>